<dbReference type="EMBL" id="MU274903">
    <property type="protein sequence ID" value="KAI0092803.1"/>
    <property type="molecule type" value="Genomic_DNA"/>
</dbReference>
<organism evidence="1 2">
    <name type="scientific">Irpex rosettiformis</name>
    <dbReference type="NCBI Taxonomy" id="378272"/>
    <lineage>
        <taxon>Eukaryota</taxon>
        <taxon>Fungi</taxon>
        <taxon>Dikarya</taxon>
        <taxon>Basidiomycota</taxon>
        <taxon>Agaricomycotina</taxon>
        <taxon>Agaricomycetes</taxon>
        <taxon>Polyporales</taxon>
        <taxon>Irpicaceae</taxon>
        <taxon>Irpex</taxon>
    </lineage>
</organism>
<sequence length="137" mass="14965">MLAFKFLYTSCAFAFAVAAPLRLDSALKGQTSSSVATGSLNSNEDSSRRGSENKNNSIERRPGSIEPIEKAHTKILSSRSGDMGGGVTDGNGMEWISELSVGTLTNIGTPITMFSVWLRSPDWLQWGWVTKFWKSNQ</sequence>
<gene>
    <name evidence="1" type="ORF">BDY19DRAFT_903552</name>
</gene>
<dbReference type="Proteomes" id="UP001055072">
    <property type="component" value="Unassembled WGS sequence"/>
</dbReference>
<evidence type="ECO:0000313" key="1">
    <source>
        <dbReference type="EMBL" id="KAI0092803.1"/>
    </source>
</evidence>
<accession>A0ACB8UEQ7</accession>
<proteinExistence type="predicted"/>
<evidence type="ECO:0000313" key="2">
    <source>
        <dbReference type="Proteomes" id="UP001055072"/>
    </source>
</evidence>
<name>A0ACB8UEQ7_9APHY</name>
<reference evidence="1" key="1">
    <citation type="journal article" date="2021" name="Environ. Microbiol.">
        <title>Gene family expansions and transcriptome signatures uncover fungal adaptations to wood decay.</title>
        <authorList>
            <person name="Hage H."/>
            <person name="Miyauchi S."/>
            <person name="Viragh M."/>
            <person name="Drula E."/>
            <person name="Min B."/>
            <person name="Chaduli D."/>
            <person name="Navarro D."/>
            <person name="Favel A."/>
            <person name="Norest M."/>
            <person name="Lesage-Meessen L."/>
            <person name="Balint B."/>
            <person name="Merenyi Z."/>
            <person name="de Eugenio L."/>
            <person name="Morin E."/>
            <person name="Martinez A.T."/>
            <person name="Baldrian P."/>
            <person name="Stursova M."/>
            <person name="Martinez M.J."/>
            <person name="Novotny C."/>
            <person name="Magnuson J.K."/>
            <person name="Spatafora J.W."/>
            <person name="Maurice S."/>
            <person name="Pangilinan J."/>
            <person name="Andreopoulos W."/>
            <person name="LaButti K."/>
            <person name="Hundley H."/>
            <person name="Na H."/>
            <person name="Kuo A."/>
            <person name="Barry K."/>
            <person name="Lipzen A."/>
            <person name="Henrissat B."/>
            <person name="Riley R."/>
            <person name="Ahrendt S."/>
            <person name="Nagy L.G."/>
            <person name="Grigoriev I.V."/>
            <person name="Martin F."/>
            <person name="Rosso M.N."/>
        </authorList>
    </citation>
    <scope>NUCLEOTIDE SEQUENCE</scope>
    <source>
        <strain evidence="1">CBS 384.51</strain>
    </source>
</reference>
<comment type="caution">
    <text evidence="1">The sequence shown here is derived from an EMBL/GenBank/DDBJ whole genome shotgun (WGS) entry which is preliminary data.</text>
</comment>
<protein>
    <submittedName>
        <fullName evidence="1">Uncharacterized protein</fullName>
    </submittedName>
</protein>
<keyword evidence="2" id="KW-1185">Reference proteome</keyword>